<feature type="compositionally biased region" description="Basic residues" evidence="1">
    <location>
        <begin position="1"/>
        <end position="13"/>
    </location>
</feature>
<evidence type="ECO:0000256" key="1">
    <source>
        <dbReference type="SAM" id="MobiDB-lite"/>
    </source>
</evidence>
<protein>
    <submittedName>
        <fullName evidence="2">Uncharacterized protein</fullName>
    </submittedName>
</protein>
<feature type="region of interest" description="Disordered" evidence="1">
    <location>
        <begin position="73"/>
        <end position="100"/>
    </location>
</feature>
<sequence>MQKKKEKLGHTRARAGDGGEERKKKKTTAFSRGGILPTRSRLGSICITGIYRQRGPAWRQNRARPRYVISLDSSSHDTRVRRSLEEERKGRERKRMRYASGGGGEAALLTAVRTSGGAYAQKKAGIVAALDYTLPPLSEG</sequence>
<accession>A0A026W5Q1</accession>
<evidence type="ECO:0000313" key="2">
    <source>
        <dbReference type="EMBL" id="EZA51333.1"/>
    </source>
</evidence>
<feature type="compositionally biased region" description="Basic and acidic residues" evidence="1">
    <location>
        <begin position="74"/>
        <end position="90"/>
    </location>
</feature>
<gene>
    <name evidence="2" type="ORF">X777_10018</name>
</gene>
<keyword evidence="3" id="KW-1185">Reference proteome</keyword>
<organism evidence="2 3">
    <name type="scientific">Ooceraea biroi</name>
    <name type="common">Clonal raider ant</name>
    <name type="synonym">Cerapachys biroi</name>
    <dbReference type="NCBI Taxonomy" id="2015173"/>
    <lineage>
        <taxon>Eukaryota</taxon>
        <taxon>Metazoa</taxon>
        <taxon>Ecdysozoa</taxon>
        <taxon>Arthropoda</taxon>
        <taxon>Hexapoda</taxon>
        <taxon>Insecta</taxon>
        <taxon>Pterygota</taxon>
        <taxon>Neoptera</taxon>
        <taxon>Endopterygota</taxon>
        <taxon>Hymenoptera</taxon>
        <taxon>Apocrita</taxon>
        <taxon>Aculeata</taxon>
        <taxon>Formicoidea</taxon>
        <taxon>Formicidae</taxon>
        <taxon>Dorylinae</taxon>
        <taxon>Ooceraea</taxon>
    </lineage>
</organism>
<reference evidence="2 3" key="1">
    <citation type="journal article" date="2014" name="Curr. Biol.">
        <title>The genome of the clonal raider ant Cerapachys biroi.</title>
        <authorList>
            <person name="Oxley P.R."/>
            <person name="Ji L."/>
            <person name="Fetter-Pruneda I."/>
            <person name="McKenzie S.K."/>
            <person name="Li C."/>
            <person name="Hu H."/>
            <person name="Zhang G."/>
            <person name="Kronauer D.J."/>
        </authorList>
    </citation>
    <scope>NUCLEOTIDE SEQUENCE [LARGE SCALE GENOMIC DNA]</scope>
</reference>
<proteinExistence type="predicted"/>
<feature type="region of interest" description="Disordered" evidence="1">
    <location>
        <begin position="1"/>
        <end position="35"/>
    </location>
</feature>
<dbReference type="AlphaFoldDB" id="A0A026W5Q1"/>
<dbReference type="Proteomes" id="UP000053097">
    <property type="component" value="Unassembled WGS sequence"/>
</dbReference>
<evidence type="ECO:0000313" key="3">
    <source>
        <dbReference type="Proteomes" id="UP000053097"/>
    </source>
</evidence>
<dbReference type="EMBL" id="KK107399">
    <property type="protein sequence ID" value="EZA51333.1"/>
    <property type="molecule type" value="Genomic_DNA"/>
</dbReference>
<name>A0A026W5Q1_OOCBI</name>